<organism evidence="1 2">
    <name type="scientific">Phenylobacterium glaciei</name>
    <dbReference type="NCBI Taxonomy" id="2803784"/>
    <lineage>
        <taxon>Bacteria</taxon>
        <taxon>Pseudomonadati</taxon>
        <taxon>Pseudomonadota</taxon>
        <taxon>Alphaproteobacteria</taxon>
        <taxon>Caulobacterales</taxon>
        <taxon>Caulobacteraceae</taxon>
        <taxon>Phenylobacterium</taxon>
    </lineage>
</organism>
<accession>A0A941D0Q9</accession>
<proteinExistence type="predicted"/>
<evidence type="ECO:0000313" key="2">
    <source>
        <dbReference type="Proteomes" id="UP000622580"/>
    </source>
</evidence>
<protein>
    <submittedName>
        <fullName evidence="1">Uncharacterized protein</fullName>
    </submittedName>
</protein>
<reference evidence="1" key="1">
    <citation type="submission" date="2021-04" db="EMBL/GenBank/DDBJ databases">
        <title>Draft genome assembly of strain Phenylobacterium sp. 20VBR1 using MiniION and Illumina platforms.</title>
        <authorList>
            <person name="Thomas F.A."/>
            <person name="Krishnan K.P."/>
            <person name="Sinha R.K."/>
        </authorList>
    </citation>
    <scope>NUCLEOTIDE SEQUENCE</scope>
    <source>
        <strain evidence="1">20VBR1</strain>
    </source>
</reference>
<sequence>MSIGQLQLMEAGSPFPPEMQGHWIAEEDPSMEVIISRNELTWGGKPMSYLEKMLTEGEEGLVMVELTFPDQMEGDAIILVAMPGDLLSAYNEHFAANFVKAGA</sequence>
<dbReference type="RefSeq" id="WP_215338601.1">
    <property type="nucleotide sequence ID" value="NZ_JAGSGD010000001.1"/>
</dbReference>
<comment type="caution">
    <text evidence="1">The sequence shown here is derived from an EMBL/GenBank/DDBJ whole genome shotgun (WGS) entry which is preliminary data.</text>
</comment>
<keyword evidence="2" id="KW-1185">Reference proteome</keyword>
<dbReference type="EMBL" id="JAGSGD010000001">
    <property type="protein sequence ID" value="MBR7618716.1"/>
    <property type="molecule type" value="Genomic_DNA"/>
</dbReference>
<name>A0A941D0Q9_9CAUL</name>
<evidence type="ECO:0000313" key="1">
    <source>
        <dbReference type="EMBL" id="MBR7618716.1"/>
    </source>
</evidence>
<dbReference type="AlphaFoldDB" id="A0A941D0Q9"/>
<dbReference type="Proteomes" id="UP000622580">
    <property type="component" value="Unassembled WGS sequence"/>
</dbReference>
<gene>
    <name evidence="1" type="ORF">JKL49_04880</name>
</gene>